<gene>
    <name evidence="1" type="ORF">HX099_07765</name>
</gene>
<evidence type="ECO:0000313" key="1">
    <source>
        <dbReference type="EMBL" id="MDM1696557.1"/>
    </source>
</evidence>
<dbReference type="EMBL" id="JACANB010000004">
    <property type="protein sequence ID" value="MDM1696557.1"/>
    <property type="molecule type" value="Genomic_DNA"/>
</dbReference>
<dbReference type="Proteomes" id="UP001173465">
    <property type="component" value="Unassembled WGS sequence"/>
</dbReference>
<dbReference type="RefSeq" id="WP_286593868.1">
    <property type="nucleotide sequence ID" value="NZ_JACANB010000004.1"/>
</dbReference>
<dbReference type="InterPro" id="IPR046507">
    <property type="entry name" value="DUF6685"/>
</dbReference>
<organism evidence="1 2">
    <name type="scientific">Thiopseudomonas alkaliphila</name>
    <dbReference type="NCBI Taxonomy" id="1697053"/>
    <lineage>
        <taxon>Bacteria</taxon>
        <taxon>Pseudomonadati</taxon>
        <taxon>Pseudomonadota</taxon>
        <taxon>Gammaproteobacteria</taxon>
        <taxon>Pseudomonadales</taxon>
        <taxon>Pseudomonadaceae</taxon>
        <taxon>Thiopseudomonas</taxon>
    </lineage>
</organism>
<dbReference type="Pfam" id="PF20390">
    <property type="entry name" value="DUF6685"/>
    <property type="match status" value="1"/>
</dbReference>
<protein>
    <submittedName>
        <fullName evidence="1">Uncharacterized protein</fullName>
    </submittedName>
</protein>
<accession>A0AAW7DS87</accession>
<evidence type="ECO:0000313" key="2">
    <source>
        <dbReference type="Proteomes" id="UP001173465"/>
    </source>
</evidence>
<sequence length="294" mass="33090">MTSSRSPTFIRKLTSSLFRPDHSAVLKELHHFPCLNSPIFSAAPLFNQVFFNRNLPLATFYALPSNALSGPVQQDKAKAHAYLKDLIQVEVLPLERFSICQINGLRTTPYVEQPVTDFAQLLATSELPNAGIISFSDFKNTLSQALPNLEQALPNLEQAPSINLTQASWLKGRAFWETNSSEKAHALASALQYAQLRQIDWDLPALLTRYTVIESALLALKHNYHALIIPEALWLNSEFMHVLVSNKLPYVRFNFLNKLKGIELLLLPKNTKLTKTLGYQLIKQGALELTQLLK</sequence>
<name>A0AAW7DS87_9GAMM</name>
<comment type="caution">
    <text evidence="1">The sequence shown here is derived from an EMBL/GenBank/DDBJ whole genome shotgun (WGS) entry which is preliminary data.</text>
</comment>
<reference evidence="1" key="1">
    <citation type="submission" date="2020-06" db="EMBL/GenBank/DDBJ databases">
        <authorList>
            <person name="Dong N."/>
        </authorList>
    </citation>
    <scope>NUCLEOTIDE SEQUENCE</scope>
    <source>
        <strain evidence="1">DF46-2-2</strain>
    </source>
</reference>
<dbReference type="AlphaFoldDB" id="A0AAW7DS87"/>
<reference evidence="1" key="2">
    <citation type="journal article" date="2022" name="Sci. Total Environ.">
        <title>Prevalence, transmission, and molecular epidemiology of tet(X)-positive bacteria among humans, animals, and environmental niches in China: An epidemiological, and genomic-based study.</title>
        <authorList>
            <person name="Dong N."/>
            <person name="Zeng Y."/>
            <person name="Cai C."/>
            <person name="Sun C."/>
            <person name="Lu J."/>
            <person name="Liu C."/>
            <person name="Zhou H."/>
            <person name="Sun Q."/>
            <person name="Shu L."/>
            <person name="Wang H."/>
            <person name="Wang Y."/>
            <person name="Wang S."/>
            <person name="Wu C."/>
            <person name="Chan E.W."/>
            <person name="Chen G."/>
            <person name="Shen Z."/>
            <person name="Chen S."/>
            <person name="Zhang R."/>
        </authorList>
    </citation>
    <scope>NUCLEOTIDE SEQUENCE</scope>
    <source>
        <strain evidence="1">DF46-2-2</strain>
    </source>
</reference>
<proteinExistence type="predicted"/>